<reference evidence="2 3" key="1">
    <citation type="submission" date="2020-08" db="EMBL/GenBank/DDBJ databases">
        <title>Genomic Encyclopedia of Type Strains, Phase IV (KMG-IV): sequencing the most valuable type-strain genomes for metagenomic binning, comparative biology and taxonomic classification.</title>
        <authorList>
            <person name="Goeker M."/>
        </authorList>
    </citation>
    <scope>NUCLEOTIDE SEQUENCE [LARGE SCALE GENOMIC DNA]</scope>
    <source>
        <strain evidence="2 3">DSM 29007</strain>
    </source>
</reference>
<dbReference type="AlphaFoldDB" id="A0A841GP23"/>
<evidence type="ECO:0000256" key="1">
    <source>
        <dbReference type="SAM" id="SignalP"/>
    </source>
</evidence>
<dbReference type="RefSeq" id="WP_170035789.1">
    <property type="nucleotide sequence ID" value="NZ_JABDTL010000001.1"/>
</dbReference>
<feature type="chain" id="PRO_5032948854" evidence="1">
    <location>
        <begin position="20"/>
        <end position="415"/>
    </location>
</feature>
<evidence type="ECO:0000313" key="2">
    <source>
        <dbReference type="EMBL" id="MBB6070407.1"/>
    </source>
</evidence>
<gene>
    <name evidence="2" type="ORF">HNQ61_002026</name>
</gene>
<accession>A0A841GP23</accession>
<evidence type="ECO:0000313" key="3">
    <source>
        <dbReference type="Proteomes" id="UP000582837"/>
    </source>
</evidence>
<sequence>MRILSFLVLAFLITSHAGAAQAPASLGTAAGLGGAAVTEARRADALAWNPALLGVYDGPLRTTSLAALDARLIPGGDGLKGAARLGLLSGRVEDRRFEFAGVLPGASPDAELQLRWVAVQSRGLALTLDTRFASDVRAPAALGGELGIPGTDADAQEDGRAARSLTSVLAVGRGAYLGELPVLGRVWTGAAAKGWWVHQYARGSFLADLPAGAVYRETALGQASGLGVDIGVAGLATGNLWYAVSASNVYTATFRPGSAPRARQVDVVDAAGGGVRFRETLSPEIRSDDPDPERLAAARDLWEETRYPSVIRAGASWRAGWGTLAAAVSETLRTGGLEVARGEPGRTLAWQNPAGRFRASYGWGGSGNVVSAAVSGGRCDRRWTAGLRRSSRGGYGVAFDLSLSDWSCNLEAEGR</sequence>
<protein>
    <submittedName>
        <fullName evidence="2">Uncharacterized protein</fullName>
    </submittedName>
</protein>
<name>A0A841GP23_9BACT</name>
<dbReference type="EMBL" id="JACHIA010000004">
    <property type="protein sequence ID" value="MBB6070407.1"/>
    <property type="molecule type" value="Genomic_DNA"/>
</dbReference>
<keyword evidence="1" id="KW-0732">Signal</keyword>
<dbReference type="Proteomes" id="UP000582837">
    <property type="component" value="Unassembled WGS sequence"/>
</dbReference>
<proteinExistence type="predicted"/>
<keyword evidence="3" id="KW-1185">Reference proteome</keyword>
<organism evidence="2 3">
    <name type="scientific">Longimicrobium terrae</name>
    <dbReference type="NCBI Taxonomy" id="1639882"/>
    <lineage>
        <taxon>Bacteria</taxon>
        <taxon>Pseudomonadati</taxon>
        <taxon>Gemmatimonadota</taxon>
        <taxon>Longimicrobiia</taxon>
        <taxon>Longimicrobiales</taxon>
        <taxon>Longimicrobiaceae</taxon>
        <taxon>Longimicrobium</taxon>
    </lineage>
</organism>
<comment type="caution">
    <text evidence="2">The sequence shown here is derived from an EMBL/GenBank/DDBJ whole genome shotgun (WGS) entry which is preliminary data.</text>
</comment>
<feature type="signal peptide" evidence="1">
    <location>
        <begin position="1"/>
        <end position="19"/>
    </location>
</feature>